<evidence type="ECO:0000259" key="2">
    <source>
        <dbReference type="Pfam" id="PF00550"/>
    </source>
</evidence>
<feature type="domain" description="Carrier" evidence="2">
    <location>
        <begin position="7"/>
        <end position="66"/>
    </location>
</feature>
<evidence type="ECO:0000256" key="1">
    <source>
        <dbReference type="SAM" id="MobiDB-lite"/>
    </source>
</evidence>
<evidence type="ECO:0000313" key="3">
    <source>
        <dbReference type="EMBL" id="GIH19622.1"/>
    </source>
</evidence>
<dbReference type="EMBL" id="BONZ01000083">
    <property type="protein sequence ID" value="GIH19622.1"/>
    <property type="molecule type" value="Genomic_DNA"/>
</dbReference>
<protein>
    <recommendedName>
        <fullName evidence="2">Carrier domain-containing protein</fullName>
    </recommendedName>
</protein>
<dbReference type="Pfam" id="PF00550">
    <property type="entry name" value="PP-binding"/>
    <property type="match status" value="1"/>
</dbReference>
<name>A0A8J3R0Y6_9ACTN</name>
<accession>A0A8J3R0Y6</accession>
<dbReference type="Proteomes" id="UP000642748">
    <property type="component" value="Unassembled WGS sequence"/>
</dbReference>
<proteinExistence type="predicted"/>
<feature type="region of interest" description="Disordered" evidence="1">
    <location>
        <begin position="71"/>
        <end position="91"/>
    </location>
</feature>
<dbReference type="InterPro" id="IPR036736">
    <property type="entry name" value="ACP-like_sf"/>
</dbReference>
<reference evidence="3" key="1">
    <citation type="submission" date="2021-01" db="EMBL/GenBank/DDBJ databases">
        <title>Whole genome shotgun sequence of Rugosimonospora africana NBRC 104875.</title>
        <authorList>
            <person name="Komaki H."/>
            <person name="Tamura T."/>
        </authorList>
    </citation>
    <scope>NUCLEOTIDE SEQUENCE</scope>
    <source>
        <strain evidence="3">NBRC 104875</strain>
    </source>
</reference>
<dbReference type="InterPro" id="IPR009081">
    <property type="entry name" value="PP-bd_ACP"/>
</dbReference>
<dbReference type="SUPFAM" id="SSF47336">
    <property type="entry name" value="ACP-like"/>
    <property type="match status" value="1"/>
</dbReference>
<evidence type="ECO:0000313" key="4">
    <source>
        <dbReference type="Proteomes" id="UP000642748"/>
    </source>
</evidence>
<dbReference type="AlphaFoldDB" id="A0A8J3R0Y6"/>
<sequence length="91" mass="9912">MTDDFSAVVARVLQVPAEAVRAEPGTGPAIMWNSLRHLQLIGALEQAFGVRFTPREMRHARTVAALREIVDRQTATRTPSTGESADGLGRQ</sequence>
<dbReference type="Gene3D" id="1.10.1200.10">
    <property type="entry name" value="ACP-like"/>
    <property type="match status" value="1"/>
</dbReference>
<organism evidence="3 4">
    <name type="scientific">Rugosimonospora africana</name>
    <dbReference type="NCBI Taxonomy" id="556532"/>
    <lineage>
        <taxon>Bacteria</taxon>
        <taxon>Bacillati</taxon>
        <taxon>Actinomycetota</taxon>
        <taxon>Actinomycetes</taxon>
        <taxon>Micromonosporales</taxon>
        <taxon>Micromonosporaceae</taxon>
        <taxon>Rugosimonospora</taxon>
    </lineage>
</organism>
<comment type="caution">
    <text evidence="3">The sequence shown here is derived from an EMBL/GenBank/DDBJ whole genome shotgun (WGS) entry which is preliminary data.</text>
</comment>
<keyword evidence="4" id="KW-1185">Reference proteome</keyword>
<gene>
    <name evidence="3" type="ORF">Raf01_77940</name>
</gene>
<dbReference type="RefSeq" id="WP_203923075.1">
    <property type="nucleotide sequence ID" value="NZ_BONZ01000083.1"/>
</dbReference>
<feature type="compositionally biased region" description="Polar residues" evidence="1">
    <location>
        <begin position="73"/>
        <end position="83"/>
    </location>
</feature>